<proteinExistence type="predicted"/>
<dbReference type="GO" id="GO:0000978">
    <property type="term" value="F:RNA polymerase II cis-regulatory region sequence-specific DNA binding"/>
    <property type="evidence" value="ECO:0007669"/>
    <property type="project" value="TreeGrafter"/>
</dbReference>
<dbReference type="InterPro" id="IPR036638">
    <property type="entry name" value="HLH_DNA-bd_sf"/>
</dbReference>
<evidence type="ECO:0000256" key="2">
    <source>
        <dbReference type="ARBA" id="ARBA00023015"/>
    </source>
</evidence>
<evidence type="ECO:0000256" key="5">
    <source>
        <dbReference type="ARBA" id="ARBA00023242"/>
    </source>
</evidence>
<keyword evidence="4" id="KW-0804">Transcription</keyword>
<dbReference type="InterPro" id="IPR045843">
    <property type="entry name" value="IND-like"/>
</dbReference>
<evidence type="ECO:0000313" key="8">
    <source>
        <dbReference type="Proteomes" id="UP000325577"/>
    </source>
</evidence>
<gene>
    <name evidence="7" type="ORF">F0562_002572</name>
</gene>
<dbReference type="SMART" id="SM00353">
    <property type="entry name" value="HLH"/>
    <property type="match status" value="1"/>
</dbReference>
<reference evidence="7 8" key="1">
    <citation type="submission" date="2019-09" db="EMBL/GenBank/DDBJ databases">
        <title>A chromosome-level genome assembly of the Chinese tupelo Nyssa sinensis.</title>
        <authorList>
            <person name="Yang X."/>
            <person name="Kang M."/>
            <person name="Yang Y."/>
            <person name="Xiong H."/>
            <person name="Wang M."/>
            <person name="Zhang Z."/>
            <person name="Wang Z."/>
            <person name="Wu H."/>
            <person name="Ma T."/>
            <person name="Liu J."/>
            <person name="Xi Z."/>
        </authorList>
    </citation>
    <scope>NUCLEOTIDE SEQUENCE [LARGE SCALE GENOMIC DNA]</scope>
    <source>
        <strain evidence="7">J267</strain>
        <tissue evidence="7">Leaf</tissue>
    </source>
</reference>
<dbReference type="SUPFAM" id="SSF47459">
    <property type="entry name" value="HLH, helix-loop-helix DNA-binding domain"/>
    <property type="match status" value="1"/>
</dbReference>
<comment type="subcellular location">
    <subcellularLocation>
        <location evidence="1">Nucleus</location>
    </subcellularLocation>
</comment>
<evidence type="ECO:0000256" key="3">
    <source>
        <dbReference type="ARBA" id="ARBA00023125"/>
    </source>
</evidence>
<evidence type="ECO:0000256" key="4">
    <source>
        <dbReference type="ARBA" id="ARBA00023163"/>
    </source>
</evidence>
<keyword evidence="5" id="KW-0539">Nucleus</keyword>
<sequence length="342" mass="38422">MLSLCLDTMEEQSGHKNPVQLMSLAFGGNANDVSHSPQDDPNLHYIMAARRNEIYPVPLPVPQWIHHQQIPPHCYVKFLTESMVSEIQMEREVSHNNSGRASGFKPADPSFDMNVWKVEPSVHMLNSSNHEASINLAGLFCPGEIEIKDGECNVPMVRYLRPHNEGQPVNSFTSAEYQTRLQKLESIEDCCNVSQPRSRVAVVAPGFPNKPRKNLSRQRAADRCRRLRIAEKLDALQELLPHSKEGGKVSLLEDIIDHIKCLQLQIKDLSQSILGGESTSDPFIFLEGYGHYLLHEQMLSEPMEEMVGKLLELNPSAAAQLLESRGLFMMPMALAAELHQTI</sequence>
<evidence type="ECO:0000256" key="1">
    <source>
        <dbReference type="ARBA" id="ARBA00004123"/>
    </source>
</evidence>
<dbReference type="PROSITE" id="PS50888">
    <property type="entry name" value="BHLH"/>
    <property type="match status" value="1"/>
</dbReference>
<dbReference type="AlphaFoldDB" id="A0A5J5C6C7"/>
<dbReference type="GO" id="GO:0005634">
    <property type="term" value="C:nucleus"/>
    <property type="evidence" value="ECO:0007669"/>
    <property type="project" value="UniProtKB-SubCell"/>
</dbReference>
<organism evidence="7 8">
    <name type="scientific">Nyssa sinensis</name>
    <dbReference type="NCBI Taxonomy" id="561372"/>
    <lineage>
        <taxon>Eukaryota</taxon>
        <taxon>Viridiplantae</taxon>
        <taxon>Streptophyta</taxon>
        <taxon>Embryophyta</taxon>
        <taxon>Tracheophyta</taxon>
        <taxon>Spermatophyta</taxon>
        <taxon>Magnoliopsida</taxon>
        <taxon>eudicotyledons</taxon>
        <taxon>Gunneridae</taxon>
        <taxon>Pentapetalae</taxon>
        <taxon>asterids</taxon>
        <taxon>Cornales</taxon>
        <taxon>Nyssaceae</taxon>
        <taxon>Nyssa</taxon>
    </lineage>
</organism>
<dbReference type="GO" id="GO:0000981">
    <property type="term" value="F:DNA-binding transcription factor activity, RNA polymerase II-specific"/>
    <property type="evidence" value="ECO:0007669"/>
    <property type="project" value="TreeGrafter"/>
</dbReference>
<dbReference type="OrthoDB" id="1627850at2759"/>
<accession>A0A5J5C6C7</accession>
<feature type="domain" description="BHLH" evidence="6">
    <location>
        <begin position="213"/>
        <end position="262"/>
    </location>
</feature>
<dbReference type="PANTHER" id="PTHR16223">
    <property type="entry name" value="TRANSCRIPTION FACTOR BHLH83-RELATED"/>
    <property type="match status" value="1"/>
</dbReference>
<evidence type="ECO:0000259" key="6">
    <source>
        <dbReference type="PROSITE" id="PS50888"/>
    </source>
</evidence>
<protein>
    <recommendedName>
        <fullName evidence="6">BHLH domain-containing protein</fullName>
    </recommendedName>
</protein>
<dbReference type="GO" id="GO:0046983">
    <property type="term" value="F:protein dimerization activity"/>
    <property type="evidence" value="ECO:0007669"/>
    <property type="project" value="InterPro"/>
</dbReference>
<dbReference type="PANTHER" id="PTHR16223:SF109">
    <property type="entry name" value="BHLH DOMAIN-CONTAINING PROTEIN"/>
    <property type="match status" value="1"/>
</dbReference>
<keyword evidence="2" id="KW-0805">Transcription regulation</keyword>
<dbReference type="InterPro" id="IPR011598">
    <property type="entry name" value="bHLH_dom"/>
</dbReference>
<dbReference type="InterPro" id="IPR045239">
    <property type="entry name" value="bHLH95_bHLH"/>
</dbReference>
<dbReference type="CDD" id="cd11393">
    <property type="entry name" value="bHLH_AtbHLH_like"/>
    <property type="match status" value="1"/>
</dbReference>
<dbReference type="Gene3D" id="4.10.280.10">
    <property type="entry name" value="Helix-loop-helix DNA-binding domain"/>
    <property type="match status" value="1"/>
</dbReference>
<keyword evidence="3" id="KW-0238">DNA-binding</keyword>
<name>A0A5J5C6C7_9ASTE</name>
<dbReference type="Pfam" id="PF00010">
    <property type="entry name" value="HLH"/>
    <property type="match status" value="1"/>
</dbReference>
<dbReference type="Proteomes" id="UP000325577">
    <property type="component" value="Linkage Group LG0"/>
</dbReference>
<evidence type="ECO:0000313" key="7">
    <source>
        <dbReference type="EMBL" id="KAA8550888.1"/>
    </source>
</evidence>
<keyword evidence="8" id="KW-1185">Reference proteome</keyword>
<dbReference type="EMBL" id="CM018031">
    <property type="protein sequence ID" value="KAA8550888.1"/>
    <property type="molecule type" value="Genomic_DNA"/>
</dbReference>